<dbReference type="AlphaFoldDB" id="A0A918KRK4"/>
<dbReference type="InterPro" id="IPR005835">
    <property type="entry name" value="NTP_transferase_dom"/>
</dbReference>
<dbReference type="InterPro" id="IPR051161">
    <property type="entry name" value="Mannose-6P_isomerase_type2"/>
</dbReference>
<dbReference type="EMBL" id="BMYV01000002">
    <property type="protein sequence ID" value="GGX70495.1"/>
    <property type="molecule type" value="Genomic_DNA"/>
</dbReference>
<proteinExistence type="predicted"/>
<dbReference type="InterPro" id="IPR054566">
    <property type="entry name" value="ManC/GMP-like_b-helix"/>
</dbReference>
<dbReference type="SUPFAM" id="SSF53448">
    <property type="entry name" value="Nucleotide-diphospho-sugar transferases"/>
    <property type="match status" value="1"/>
</dbReference>
<organism evidence="3 4">
    <name type="scientific">Litorimonas cladophorae</name>
    <dbReference type="NCBI Taxonomy" id="1220491"/>
    <lineage>
        <taxon>Bacteria</taxon>
        <taxon>Pseudomonadati</taxon>
        <taxon>Pseudomonadota</taxon>
        <taxon>Alphaproteobacteria</taxon>
        <taxon>Maricaulales</taxon>
        <taxon>Robiginitomaculaceae</taxon>
    </lineage>
</organism>
<dbReference type="Pfam" id="PF00483">
    <property type="entry name" value="NTP_transferase"/>
    <property type="match status" value="1"/>
</dbReference>
<dbReference type="GO" id="GO:0009298">
    <property type="term" value="P:GDP-mannose biosynthetic process"/>
    <property type="evidence" value="ECO:0007669"/>
    <property type="project" value="TreeGrafter"/>
</dbReference>
<dbReference type="SUPFAM" id="SSF159283">
    <property type="entry name" value="Guanosine diphospho-D-mannose pyrophosphorylase/mannose-6-phosphate isomerase linker domain"/>
    <property type="match status" value="1"/>
</dbReference>
<evidence type="ECO:0000259" key="1">
    <source>
        <dbReference type="Pfam" id="PF00483"/>
    </source>
</evidence>
<gene>
    <name evidence="3" type="ORF">GCM10011309_20740</name>
</gene>
<dbReference type="Gene3D" id="3.90.550.10">
    <property type="entry name" value="Spore Coat Polysaccharide Biosynthesis Protein SpsA, Chain A"/>
    <property type="match status" value="1"/>
</dbReference>
<reference evidence="3 4" key="1">
    <citation type="journal article" date="2014" name="Int. J. Syst. Evol. Microbiol.">
        <title>Complete genome sequence of Corynebacterium casei LMG S-19264T (=DSM 44701T), isolated from a smear-ripened cheese.</title>
        <authorList>
            <consortium name="US DOE Joint Genome Institute (JGI-PGF)"/>
            <person name="Walter F."/>
            <person name="Albersmeier A."/>
            <person name="Kalinowski J."/>
            <person name="Ruckert C."/>
        </authorList>
    </citation>
    <scope>NUCLEOTIDE SEQUENCE [LARGE SCALE GENOMIC DNA]</scope>
    <source>
        <strain evidence="3 4">KCTC 23968</strain>
    </source>
</reference>
<protein>
    <recommendedName>
        <fullName evidence="5">Mannose-1-phosphate guanylyltransferase</fullName>
    </recommendedName>
</protein>
<dbReference type="InterPro" id="IPR049577">
    <property type="entry name" value="GMPP_N"/>
</dbReference>
<evidence type="ECO:0000259" key="2">
    <source>
        <dbReference type="Pfam" id="PF22640"/>
    </source>
</evidence>
<dbReference type="InterPro" id="IPR029044">
    <property type="entry name" value="Nucleotide-diphossugar_trans"/>
</dbReference>
<dbReference type="Proteomes" id="UP000600865">
    <property type="component" value="Unassembled WGS sequence"/>
</dbReference>
<keyword evidence="4" id="KW-1185">Reference proteome</keyword>
<dbReference type="CDD" id="cd02509">
    <property type="entry name" value="GDP-M1P_Guanylyltransferase"/>
    <property type="match status" value="1"/>
</dbReference>
<accession>A0A918KRK4</accession>
<dbReference type="PANTHER" id="PTHR46390">
    <property type="entry name" value="MANNOSE-1-PHOSPHATE GUANYLYLTRANSFERASE"/>
    <property type="match status" value="1"/>
</dbReference>
<evidence type="ECO:0008006" key="5">
    <source>
        <dbReference type="Google" id="ProtNLM"/>
    </source>
</evidence>
<evidence type="ECO:0000313" key="4">
    <source>
        <dbReference type="Proteomes" id="UP000600865"/>
    </source>
</evidence>
<comment type="caution">
    <text evidence="3">The sequence shown here is derived from an EMBL/GenBank/DDBJ whole genome shotgun (WGS) entry which is preliminary data.</text>
</comment>
<dbReference type="PANTHER" id="PTHR46390:SF1">
    <property type="entry name" value="MANNOSE-1-PHOSPHATE GUANYLYLTRANSFERASE"/>
    <property type="match status" value="1"/>
</dbReference>
<feature type="domain" description="MannoseP isomerase/GMP-like beta-helix" evidence="2">
    <location>
        <begin position="269"/>
        <end position="319"/>
    </location>
</feature>
<evidence type="ECO:0000313" key="3">
    <source>
        <dbReference type="EMBL" id="GGX70495.1"/>
    </source>
</evidence>
<dbReference type="GO" id="GO:0004475">
    <property type="term" value="F:mannose-1-phosphate guanylyltransferase (GTP) activity"/>
    <property type="evidence" value="ECO:0007669"/>
    <property type="project" value="InterPro"/>
</dbReference>
<dbReference type="Pfam" id="PF22640">
    <property type="entry name" value="ManC_GMP_beta-helix"/>
    <property type="match status" value="1"/>
</dbReference>
<sequence>MLQETAVRGGMAKGVDIAPPSFVCASAHKDLVVSQCEDIGIKPHMVILEPLAKNTAAVAATIGLAMADADPNALVLLLPADHYIGDVPAFWNYINSGGASAMAGNIVTFGIRPTHPETGYGYIQADKETGDGSRGIVEFVEKPDLETAKDYLANGSYFWNAGIFLFKPDVITSAFADHASDILDDVKLAVSEAKTVDNLIFLDGVSFDKCRSESFDYAIMEKASNISLVGPVDIGWNDIGSWRAVWEHEMNMGGPAVSDGYCAETNTSKVDCSNVLLRSSGPFVATVGVSNLAVVATADSVLVINLDSAQHVKKVVTQLKDAKADKLV</sequence>
<feature type="domain" description="Nucleotidyl transferase" evidence="1">
    <location>
        <begin position="16"/>
        <end position="251"/>
    </location>
</feature>
<name>A0A918KRK4_9PROT</name>